<dbReference type="Pfam" id="PF05036">
    <property type="entry name" value="SPOR"/>
    <property type="match status" value="1"/>
</dbReference>
<feature type="domain" description="RlpA-like protein double-psi beta-barrel" evidence="2">
    <location>
        <begin position="76"/>
        <end position="143"/>
    </location>
</feature>
<feature type="chain" id="PRO_5047332733" evidence="1">
    <location>
        <begin position="17"/>
        <end position="300"/>
    </location>
</feature>
<dbReference type="CDD" id="cd22268">
    <property type="entry name" value="DPBB_RlpA-like"/>
    <property type="match status" value="1"/>
</dbReference>
<protein>
    <submittedName>
        <fullName evidence="4">SPOR domain-containing protein</fullName>
    </submittedName>
</protein>
<gene>
    <name evidence="4" type="ORF">NFI95_09465</name>
</gene>
<dbReference type="EMBL" id="JAMSKV010000007">
    <property type="protein sequence ID" value="MCQ8278679.1"/>
    <property type="molecule type" value="Genomic_DNA"/>
</dbReference>
<dbReference type="InterPro" id="IPR036680">
    <property type="entry name" value="SPOR-like_sf"/>
</dbReference>
<feature type="domain" description="SPOR" evidence="3">
    <location>
        <begin position="234"/>
        <end position="292"/>
    </location>
</feature>
<organism evidence="4 5">
    <name type="scientific">Endosaccharibacter trunci</name>
    <dbReference type="NCBI Taxonomy" id="2812733"/>
    <lineage>
        <taxon>Bacteria</taxon>
        <taxon>Pseudomonadati</taxon>
        <taxon>Pseudomonadota</taxon>
        <taxon>Alphaproteobacteria</taxon>
        <taxon>Acetobacterales</taxon>
        <taxon>Acetobacteraceae</taxon>
        <taxon>Endosaccharibacter</taxon>
    </lineage>
</organism>
<accession>A0ABT1W722</accession>
<dbReference type="Gene3D" id="2.40.40.10">
    <property type="entry name" value="RlpA-like domain"/>
    <property type="match status" value="1"/>
</dbReference>
<reference evidence="4 5" key="1">
    <citation type="submission" date="2022-06" db="EMBL/GenBank/DDBJ databases">
        <title>Endosaccharibacter gen. nov., sp. nov., endophytic bacteria isolated from sugarcane.</title>
        <authorList>
            <person name="Pitiwittayakul N."/>
            <person name="Yukphan P."/>
            <person name="Charoenyingcharoen P."/>
            <person name="Tanasupawat S."/>
        </authorList>
    </citation>
    <scope>NUCLEOTIDE SEQUENCE [LARGE SCALE GENOMIC DNA]</scope>
    <source>
        <strain evidence="4 5">KSS8</strain>
    </source>
</reference>
<dbReference type="PANTHER" id="PTHR34183:SF8">
    <property type="entry name" value="ENDOLYTIC PEPTIDOGLYCAN TRANSGLYCOSYLASE RLPA-RELATED"/>
    <property type="match status" value="1"/>
</dbReference>
<dbReference type="Pfam" id="PF03330">
    <property type="entry name" value="DPBB_1"/>
    <property type="match status" value="1"/>
</dbReference>
<dbReference type="InterPro" id="IPR009009">
    <property type="entry name" value="RlpA-like_DPBB"/>
</dbReference>
<dbReference type="Proteomes" id="UP001524587">
    <property type="component" value="Unassembled WGS sequence"/>
</dbReference>
<keyword evidence="1" id="KW-0732">Signal</keyword>
<dbReference type="SUPFAM" id="SSF110997">
    <property type="entry name" value="Sporulation related repeat"/>
    <property type="match status" value="1"/>
</dbReference>
<dbReference type="PANTHER" id="PTHR34183">
    <property type="entry name" value="ENDOLYTIC PEPTIDOGLYCAN TRANSGLYCOSYLASE RLPA"/>
    <property type="match status" value="1"/>
</dbReference>
<dbReference type="InterPro" id="IPR007730">
    <property type="entry name" value="SPOR-like_dom"/>
</dbReference>
<dbReference type="RefSeq" id="WP_422864160.1">
    <property type="nucleotide sequence ID" value="NZ_JAMSKV010000007.1"/>
</dbReference>
<proteinExistence type="predicted"/>
<comment type="caution">
    <text evidence="4">The sequence shown here is derived from an EMBL/GenBank/DDBJ whole genome shotgun (WGS) entry which is preliminary data.</text>
</comment>
<evidence type="ECO:0000313" key="4">
    <source>
        <dbReference type="EMBL" id="MCQ8278679.1"/>
    </source>
</evidence>
<name>A0ABT1W722_9PROT</name>
<evidence type="ECO:0000259" key="3">
    <source>
        <dbReference type="Pfam" id="PF05036"/>
    </source>
</evidence>
<keyword evidence="5" id="KW-1185">Reference proteome</keyword>
<evidence type="ECO:0000313" key="5">
    <source>
        <dbReference type="Proteomes" id="UP001524587"/>
    </source>
</evidence>
<evidence type="ECO:0000256" key="1">
    <source>
        <dbReference type="SAM" id="SignalP"/>
    </source>
</evidence>
<evidence type="ECO:0000259" key="2">
    <source>
        <dbReference type="Pfam" id="PF03330"/>
    </source>
</evidence>
<dbReference type="InterPro" id="IPR036908">
    <property type="entry name" value="RlpA-like_sf"/>
</dbReference>
<sequence length="300" mass="30282">MKTGLALFLATLAAEAAALSGCQHHAPPAGPPAIAHYVVGPPWQGRDGAWFYPREQSGFDSTGLAVVDHHRRGDIVADGERYDPDAMTASVQTLPLPSVLRVHDLETGRIVYVRAIGRGPDDPGRLIALSPAAARALGVRDGAPAQVAVTLDARLSQQGQNTLAGAPKLAIDAAPVGAVTEQSLGPPGAASAAVPSVVDAATGPVEGGGIGASAPAAIPAGVQQGAAMPGALWLDGGRFENRSAAQTVADAIGGEARRDGAGRQAVFTVRAGPFRSVSEADAALDRARHSGVTGAHIIVE</sequence>
<feature type="signal peptide" evidence="1">
    <location>
        <begin position="1"/>
        <end position="16"/>
    </location>
</feature>